<dbReference type="Proteomes" id="UP001595937">
    <property type="component" value="Unassembled WGS sequence"/>
</dbReference>
<evidence type="ECO:0008006" key="4">
    <source>
        <dbReference type="Google" id="ProtNLM"/>
    </source>
</evidence>
<accession>A0ABW0FG68</accession>
<name>A0ABW0FG68_9MICO</name>
<dbReference type="GeneID" id="303295565"/>
<organism evidence="2 3">
    <name type="scientific">Brachybacterium tyrofermentans</name>
    <dbReference type="NCBI Taxonomy" id="47848"/>
    <lineage>
        <taxon>Bacteria</taxon>
        <taxon>Bacillati</taxon>
        <taxon>Actinomycetota</taxon>
        <taxon>Actinomycetes</taxon>
        <taxon>Micrococcales</taxon>
        <taxon>Dermabacteraceae</taxon>
        <taxon>Brachybacterium</taxon>
    </lineage>
</organism>
<dbReference type="RefSeq" id="WP_193118644.1">
    <property type="nucleotide sequence ID" value="NZ_BAAAIR010000003.1"/>
</dbReference>
<feature type="region of interest" description="Disordered" evidence="1">
    <location>
        <begin position="116"/>
        <end position="137"/>
    </location>
</feature>
<reference evidence="3" key="1">
    <citation type="journal article" date="2019" name="Int. J. Syst. Evol. Microbiol.">
        <title>The Global Catalogue of Microorganisms (GCM) 10K type strain sequencing project: providing services to taxonomists for standard genome sequencing and annotation.</title>
        <authorList>
            <consortium name="The Broad Institute Genomics Platform"/>
            <consortium name="The Broad Institute Genome Sequencing Center for Infectious Disease"/>
            <person name="Wu L."/>
            <person name="Ma J."/>
        </authorList>
    </citation>
    <scope>NUCLEOTIDE SEQUENCE [LARGE SCALE GENOMIC DNA]</scope>
    <source>
        <strain evidence="3">CGMCC 1.16455</strain>
    </source>
</reference>
<gene>
    <name evidence="2" type="ORF">ACFPK8_04980</name>
</gene>
<dbReference type="EMBL" id="JBHSLN010000016">
    <property type="protein sequence ID" value="MFC5296855.1"/>
    <property type="molecule type" value="Genomic_DNA"/>
</dbReference>
<proteinExistence type="predicted"/>
<evidence type="ECO:0000313" key="2">
    <source>
        <dbReference type="EMBL" id="MFC5296855.1"/>
    </source>
</evidence>
<evidence type="ECO:0000256" key="1">
    <source>
        <dbReference type="SAM" id="MobiDB-lite"/>
    </source>
</evidence>
<keyword evidence="3" id="KW-1185">Reference proteome</keyword>
<evidence type="ECO:0000313" key="3">
    <source>
        <dbReference type="Proteomes" id="UP001595937"/>
    </source>
</evidence>
<protein>
    <recommendedName>
        <fullName evidence="4">WXG100 family type VII secretion target</fullName>
    </recommendedName>
</protein>
<sequence length="429" mass="45734">METIWGCDTVHMDEIAEQVAEKAEQLIELFRLLRGASDTVEWIGPDAEAHRARTHTVTTAGTDLCGILRDLSRRLEEESTQQTTASQVDSDTNPLVAVRADITDLLPAPLRDKVAGANPFAGGGSGDKPAPTSRWGLPLSPEFSPFPELDPGFRDPDATWGVPTVPGVTPFPEIDPGFRAPLGDPIGFPGITGPLGMPALGEPFARQEPYSRPELPDGEEYDLSPRALENGETVRQEALSYVPGASQAQHLMGLHEQKGNFLDGAEQVLEDHGYDALLPAVDLARVGQSGTSLLIGENSTIGQAAEGLDMMVANAGQTTVEVSDAVGNGDLEGAIRAGERGVYRNYEGLATVATASPMWKIPEVGGDMAGSAADAIEPFSPAAAEPLRSLESTSHDIGDHVNGFKDAMLDSENWYDARRRALPLPWDPK</sequence>
<comment type="caution">
    <text evidence="2">The sequence shown here is derived from an EMBL/GenBank/DDBJ whole genome shotgun (WGS) entry which is preliminary data.</text>
</comment>